<dbReference type="SUPFAM" id="SSF52218">
    <property type="entry name" value="Flavoproteins"/>
    <property type="match status" value="1"/>
</dbReference>
<dbReference type="GO" id="GO:0016491">
    <property type="term" value="F:oxidoreductase activity"/>
    <property type="evidence" value="ECO:0007669"/>
    <property type="project" value="InterPro"/>
</dbReference>
<evidence type="ECO:0000313" key="2">
    <source>
        <dbReference type="EMBL" id="OGG60159.1"/>
    </source>
</evidence>
<dbReference type="InterPro" id="IPR005025">
    <property type="entry name" value="FMN_Rdtase-like_dom"/>
</dbReference>
<dbReference type="Pfam" id="PF03358">
    <property type="entry name" value="FMN_red"/>
    <property type="match status" value="1"/>
</dbReference>
<dbReference type="GO" id="GO:0010181">
    <property type="term" value="F:FMN binding"/>
    <property type="evidence" value="ECO:0007669"/>
    <property type="project" value="TreeGrafter"/>
</dbReference>
<dbReference type="PANTHER" id="PTHR30543">
    <property type="entry name" value="CHROMATE REDUCTASE"/>
    <property type="match status" value="1"/>
</dbReference>
<reference evidence="2 3" key="1">
    <citation type="journal article" date="2016" name="Nat. Commun.">
        <title>Thousands of microbial genomes shed light on interconnected biogeochemical processes in an aquifer system.</title>
        <authorList>
            <person name="Anantharaman K."/>
            <person name="Brown C.T."/>
            <person name="Hug L.A."/>
            <person name="Sharon I."/>
            <person name="Castelle C.J."/>
            <person name="Probst A.J."/>
            <person name="Thomas B.C."/>
            <person name="Singh A."/>
            <person name="Wilkins M.J."/>
            <person name="Karaoz U."/>
            <person name="Brodie E.L."/>
            <person name="Williams K.H."/>
            <person name="Hubbard S.S."/>
            <person name="Banfield J.F."/>
        </authorList>
    </citation>
    <scope>NUCLEOTIDE SEQUENCE [LARGE SCALE GENOMIC DNA]</scope>
</reference>
<protein>
    <recommendedName>
        <fullName evidence="1">NADPH-dependent FMN reductase-like domain-containing protein</fullName>
    </recommendedName>
</protein>
<evidence type="ECO:0000313" key="3">
    <source>
        <dbReference type="Proteomes" id="UP000176377"/>
    </source>
</evidence>
<dbReference type="Gene3D" id="3.40.50.360">
    <property type="match status" value="1"/>
</dbReference>
<dbReference type="GO" id="GO:0005829">
    <property type="term" value="C:cytosol"/>
    <property type="evidence" value="ECO:0007669"/>
    <property type="project" value="TreeGrafter"/>
</dbReference>
<dbReference type="AlphaFoldDB" id="A0A1F6DFF0"/>
<dbReference type="InterPro" id="IPR050712">
    <property type="entry name" value="NAD(P)H-dep_reductase"/>
</dbReference>
<comment type="caution">
    <text evidence="2">The sequence shown here is derived from an EMBL/GenBank/DDBJ whole genome shotgun (WGS) entry which is preliminary data.</text>
</comment>
<dbReference type="Proteomes" id="UP000176377">
    <property type="component" value="Unassembled WGS sequence"/>
</dbReference>
<accession>A0A1F6DFF0</accession>
<dbReference type="EMBL" id="MFLA01000013">
    <property type="protein sequence ID" value="OGG60159.1"/>
    <property type="molecule type" value="Genomic_DNA"/>
</dbReference>
<sequence>MRRCYNRAVNILVIYGSLREKSINKALARAIERNAPEGMLIELMGIGGLPLYNEDDELTDYPLVAAEAKKKIVAADGVLIVTPEYNRAPPGALKNFLDWTSRPEDERIWSGKIVGVLGASNGMRGASFAQYDIRRIMGYFNAAVLGQPEYYLAQGDTKITGGVVSEPKAIEVLKKFLAAFKTFVERGRTA</sequence>
<name>A0A1F6DFF0_9BACT</name>
<proteinExistence type="predicted"/>
<gene>
    <name evidence="2" type="ORF">A2765_01150</name>
</gene>
<dbReference type="PANTHER" id="PTHR30543:SF21">
    <property type="entry name" value="NAD(P)H-DEPENDENT FMN REDUCTASE LOT6"/>
    <property type="match status" value="1"/>
</dbReference>
<organism evidence="2 3">
    <name type="scientific">Candidatus Kaiserbacteria bacterium RIFCSPHIGHO2_01_FULL_56_24</name>
    <dbReference type="NCBI Taxonomy" id="1798487"/>
    <lineage>
        <taxon>Bacteria</taxon>
        <taxon>Candidatus Kaiseribacteriota</taxon>
    </lineage>
</organism>
<evidence type="ECO:0000259" key="1">
    <source>
        <dbReference type="Pfam" id="PF03358"/>
    </source>
</evidence>
<feature type="domain" description="NADPH-dependent FMN reductase-like" evidence="1">
    <location>
        <begin position="10"/>
        <end position="155"/>
    </location>
</feature>
<dbReference type="InterPro" id="IPR029039">
    <property type="entry name" value="Flavoprotein-like_sf"/>
</dbReference>